<evidence type="ECO:0000256" key="2">
    <source>
        <dbReference type="ARBA" id="ARBA00023224"/>
    </source>
</evidence>
<evidence type="ECO:0000313" key="7">
    <source>
        <dbReference type="EMBL" id="MDU0355894.1"/>
    </source>
</evidence>
<dbReference type="PANTHER" id="PTHR32089">
    <property type="entry name" value="METHYL-ACCEPTING CHEMOTAXIS PROTEIN MCPB"/>
    <property type="match status" value="1"/>
</dbReference>
<evidence type="ECO:0000313" key="8">
    <source>
        <dbReference type="Proteomes" id="UP001247805"/>
    </source>
</evidence>
<keyword evidence="2 3" id="KW-0807">Transducer</keyword>
<dbReference type="PANTHER" id="PTHR32089:SF112">
    <property type="entry name" value="LYSOZYME-LIKE PROTEIN-RELATED"/>
    <property type="match status" value="1"/>
</dbReference>
<organism evidence="7 8">
    <name type="scientific">Paraglaciecola aquimarina</name>
    <dbReference type="NCBI Taxonomy" id="1235557"/>
    <lineage>
        <taxon>Bacteria</taxon>
        <taxon>Pseudomonadati</taxon>
        <taxon>Pseudomonadota</taxon>
        <taxon>Gammaproteobacteria</taxon>
        <taxon>Alteromonadales</taxon>
        <taxon>Alteromonadaceae</taxon>
        <taxon>Paraglaciecola</taxon>
    </lineage>
</organism>
<protein>
    <submittedName>
        <fullName evidence="7">Methyl-accepting chemotaxis protein</fullName>
    </submittedName>
</protein>
<keyword evidence="4" id="KW-0175">Coiled coil</keyword>
<dbReference type="EMBL" id="JAWDIO010000002">
    <property type="protein sequence ID" value="MDU0355894.1"/>
    <property type="molecule type" value="Genomic_DNA"/>
</dbReference>
<feature type="transmembrane region" description="Helical" evidence="5">
    <location>
        <begin position="41"/>
        <end position="62"/>
    </location>
</feature>
<dbReference type="Proteomes" id="UP001247805">
    <property type="component" value="Unassembled WGS sequence"/>
</dbReference>
<gene>
    <name evidence="7" type="ORF">RS130_20165</name>
</gene>
<dbReference type="Pfam" id="PF00015">
    <property type="entry name" value="MCPsignal"/>
    <property type="match status" value="1"/>
</dbReference>
<keyword evidence="5" id="KW-0812">Transmembrane</keyword>
<keyword evidence="5" id="KW-0472">Membrane</keyword>
<keyword evidence="8" id="KW-1185">Reference proteome</keyword>
<dbReference type="RefSeq" id="WP_316027412.1">
    <property type="nucleotide sequence ID" value="NZ_JAWDIO010000002.1"/>
</dbReference>
<feature type="transmembrane region" description="Helical" evidence="5">
    <location>
        <begin position="12"/>
        <end position="35"/>
    </location>
</feature>
<evidence type="ECO:0000256" key="4">
    <source>
        <dbReference type="SAM" id="Coils"/>
    </source>
</evidence>
<name>A0ABU3T0U8_9ALTE</name>
<feature type="coiled-coil region" evidence="4">
    <location>
        <begin position="181"/>
        <end position="215"/>
    </location>
</feature>
<evidence type="ECO:0000256" key="5">
    <source>
        <dbReference type="SAM" id="Phobius"/>
    </source>
</evidence>
<comment type="subcellular location">
    <subcellularLocation>
        <location evidence="1">Membrane</location>
    </subcellularLocation>
</comment>
<evidence type="ECO:0000256" key="3">
    <source>
        <dbReference type="PROSITE-ProRule" id="PRU00284"/>
    </source>
</evidence>
<sequence>MTAPIRILFTFLGLKLGFVSLGIICSLGLTLLVLPEVISSIFLRIAIGLLLVWLIVTVYFCVKQDIAALQSAMMGHDPSGKSIQTDVANVIFLSSVLDNLTSLYRESGRSRNALTEQLSEIHYSSEQVSHSSQALAENVEKQSASTHLSAVAIEQMSTSLLEVTDKIDTLAEAATNTSTLADNGRQQLSVLTQEIATVKNEAADTLRAINELNQNTEQVFSLSSAIEKIAEQTNLLALNASIEAARAGEKGRGFAVVADEVRNLAGVSKQTATDIINSIEDVKIKSASVSSNMSKVFQLSESCAAKSDDANQILHEIHSKSAYVQQQVTIVSGNTQQQRVATKDISKHLAEMVEIAQQNAEIAKQTNQLASHLRTITSSSQDSNL</sequence>
<feature type="domain" description="Methyl-accepting transducer" evidence="6">
    <location>
        <begin position="117"/>
        <end position="353"/>
    </location>
</feature>
<dbReference type="Gene3D" id="1.10.287.950">
    <property type="entry name" value="Methyl-accepting chemotaxis protein"/>
    <property type="match status" value="1"/>
</dbReference>
<dbReference type="SMART" id="SM00283">
    <property type="entry name" value="MA"/>
    <property type="match status" value="1"/>
</dbReference>
<comment type="caution">
    <text evidence="7">The sequence shown here is derived from an EMBL/GenBank/DDBJ whole genome shotgun (WGS) entry which is preliminary data.</text>
</comment>
<proteinExistence type="predicted"/>
<dbReference type="SUPFAM" id="SSF58104">
    <property type="entry name" value="Methyl-accepting chemotaxis protein (MCP) signaling domain"/>
    <property type="match status" value="1"/>
</dbReference>
<evidence type="ECO:0000256" key="1">
    <source>
        <dbReference type="ARBA" id="ARBA00004370"/>
    </source>
</evidence>
<keyword evidence="5" id="KW-1133">Transmembrane helix</keyword>
<dbReference type="PROSITE" id="PS50111">
    <property type="entry name" value="CHEMOTAXIS_TRANSDUC_2"/>
    <property type="match status" value="1"/>
</dbReference>
<reference evidence="7 8" key="1">
    <citation type="submission" date="2023-10" db="EMBL/GenBank/DDBJ databases">
        <title>Glaciecola aquimarina strain GGW-M5 nov., isolated from a coastal seawater.</title>
        <authorList>
            <person name="Bayburt H."/>
            <person name="Kim J.M."/>
            <person name="Choi B.J."/>
            <person name="Jeon C.O."/>
        </authorList>
    </citation>
    <scope>NUCLEOTIDE SEQUENCE [LARGE SCALE GENOMIC DNA]</scope>
    <source>
        <strain evidence="7 8">KCTC 32108</strain>
    </source>
</reference>
<dbReference type="InterPro" id="IPR004089">
    <property type="entry name" value="MCPsignal_dom"/>
</dbReference>
<accession>A0ABU3T0U8</accession>
<evidence type="ECO:0000259" key="6">
    <source>
        <dbReference type="PROSITE" id="PS50111"/>
    </source>
</evidence>